<dbReference type="InterPro" id="IPR000571">
    <property type="entry name" value="Znf_CCCH"/>
</dbReference>
<evidence type="ECO:0000256" key="3">
    <source>
        <dbReference type="ARBA" id="ARBA00022833"/>
    </source>
</evidence>
<protein>
    <submittedName>
        <fullName evidence="8">Zinc finger domain-containing protein</fullName>
    </submittedName>
    <submittedName>
        <fullName evidence="9">Zinc_finger domain-containing protein</fullName>
    </submittedName>
</protein>
<dbReference type="GO" id="GO:0003729">
    <property type="term" value="F:mRNA binding"/>
    <property type="evidence" value="ECO:0007669"/>
    <property type="project" value="TreeGrafter"/>
</dbReference>
<evidence type="ECO:0000256" key="5">
    <source>
        <dbReference type="SAM" id="MobiDB-lite"/>
    </source>
</evidence>
<evidence type="ECO:0000256" key="2">
    <source>
        <dbReference type="ARBA" id="ARBA00022771"/>
    </source>
</evidence>
<keyword evidence="6" id="KW-0472">Membrane</keyword>
<dbReference type="PANTHER" id="PTHR12681">
    <property type="entry name" value="ZINC FINGER-CONTAINING PROTEIN P48ZNF"/>
    <property type="match status" value="1"/>
</dbReference>
<reference evidence="9 10" key="2">
    <citation type="submission" date="2024-07" db="EMBL/GenBank/DDBJ databases">
        <authorList>
            <person name="Akdeniz Z."/>
        </authorList>
    </citation>
    <scope>NUCLEOTIDE SEQUENCE [LARGE SCALE GENOMIC DNA]</scope>
</reference>
<keyword evidence="1 4" id="KW-0479">Metal-binding</keyword>
<gene>
    <name evidence="9" type="ORF">HINF_LOCUS37201</name>
    <name evidence="8" type="ORF">HINF_LOCUS39163</name>
</gene>
<dbReference type="GO" id="GO:0008270">
    <property type="term" value="F:zinc ion binding"/>
    <property type="evidence" value="ECO:0007669"/>
    <property type="project" value="UniProtKB-KW"/>
</dbReference>
<feature type="compositionally biased region" description="Acidic residues" evidence="5">
    <location>
        <begin position="224"/>
        <end position="233"/>
    </location>
</feature>
<evidence type="ECO:0000256" key="6">
    <source>
        <dbReference type="SAM" id="Phobius"/>
    </source>
</evidence>
<name>A0AA86Q5H3_9EUKA</name>
<dbReference type="Pfam" id="PF16543">
    <property type="entry name" value="DFRP_C"/>
    <property type="match status" value="1"/>
</dbReference>
<keyword evidence="10" id="KW-1185">Reference proteome</keyword>
<feature type="region of interest" description="Disordered" evidence="5">
    <location>
        <begin position="224"/>
        <end position="284"/>
    </location>
</feature>
<dbReference type="GO" id="GO:0005829">
    <property type="term" value="C:cytosol"/>
    <property type="evidence" value="ECO:0007669"/>
    <property type="project" value="TreeGrafter"/>
</dbReference>
<feature type="compositionally biased region" description="Basic and acidic residues" evidence="5">
    <location>
        <begin position="234"/>
        <end position="278"/>
    </location>
</feature>
<dbReference type="EMBL" id="CATOUU010000824">
    <property type="protein sequence ID" value="CAI9951518.1"/>
    <property type="molecule type" value="Genomic_DNA"/>
</dbReference>
<evidence type="ECO:0000259" key="7">
    <source>
        <dbReference type="PROSITE" id="PS50103"/>
    </source>
</evidence>
<evidence type="ECO:0000256" key="4">
    <source>
        <dbReference type="PROSITE-ProRule" id="PRU00723"/>
    </source>
</evidence>
<organism evidence="8">
    <name type="scientific">Hexamita inflata</name>
    <dbReference type="NCBI Taxonomy" id="28002"/>
    <lineage>
        <taxon>Eukaryota</taxon>
        <taxon>Metamonada</taxon>
        <taxon>Diplomonadida</taxon>
        <taxon>Hexamitidae</taxon>
        <taxon>Hexamitinae</taxon>
        <taxon>Hexamita</taxon>
    </lineage>
</organism>
<evidence type="ECO:0000313" key="8">
    <source>
        <dbReference type="EMBL" id="CAI9951518.1"/>
    </source>
</evidence>
<proteinExistence type="predicted"/>
<evidence type="ECO:0000313" key="9">
    <source>
        <dbReference type="EMBL" id="CAL6038086.1"/>
    </source>
</evidence>
<keyword evidence="3 4" id="KW-0862">Zinc</keyword>
<feature type="domain" description="C3H1-type" evidence="7">
    <location>
        <begin position="97"/>
        <end position="137"/>
    </location>
</feature>
<reference evidence="8" key="1">
    <citation type="submission" date="2023-06" db="EMBL/GenBank/DDBJ databases">
        <authorList>
            <person name="Kurt Z."/>
        </authorList>
    </citation>
    <scope>NUCLEOTIDE SEQUENCE</scope>
</reference>
<accession>A0AA86Q5H3</accession>
<dbReference type="PANTHER" id="PTHR12681:SF0">
    <property type="entry name" value="ZINC FINGER CCCH DOMAIN-CONTAINING PROTEIN 15"/>
    <property type="match status" value="1"/>
</dbReference>
<evidence type="ECO:0000313" key="10">
    <source>
        <dbReference type="Proteomes" id="UP001642409"/>
    </source>
</evidence>
<feature type="zinc finger region" description="C3H1-type" evidence="4">
    <location>
        <begin position="97"/>
        <end position="137"/>
    </location>
</feature>
<dbReference type="AlphaFoldDB" id="A0AA86Q5H3"/>
<keyword evidence="2 4" id="KW-0863">Zinc-finger</keyword>
<dbReference type="EMBL" id="CAXDID020000138">
    <property type="protein sequence ID" value="CAL6038086.1"/>
    <property type="molecule type" value="Genomic_DNA"/>
</dbReference>
<feature type="transmembrane region" description="Helical" evidence="6">
    <location>
        <begin position="20"/>
        <end position="40"/>
    </location>
</feature>
<dbReference type="GO" id="GO:0002181">
    <property type="term" value="P:cytoplasmic translation"/>
    <property type="evidence" value="ECO:0007669"/>
    <property type="project" value="TreeGrafter"/>
</dbReference>
<dbReference type="Proteomes" id="UP001642409">
    <property type="component" value="Unassembled WGS sequence"/>
</dbReference>
<keyword evidence="6" id="KW-0812">Transmembrane</keyword>
<comment type="caution">
    <text evidence="8">The sequence shown here is derived from an EMBL/GenBank/DDBJ whole genome shotgun (WGS) entry which is preliminary data.</text>
</comment>
<sequence length="284" mass="33894">MLLQNYGVNNYVWVSQMLSFIVGIIFVRCEVEILTSLTLFRFNKINNIKQTSQLNQSSTAYLLKQLFNQLAQKYNRTYEETLQELQDKEAERVKTLNYSEKICDHFIAACRDGTIGFGWVCPNDKQFNHCQYRHWIPVDFQLFKKEDMDEDLDYEELEDMIERQRQAITQGTPVTAETFAIWKAKRVAKAKEEKDREDQLREQEGIFSGRQIFEKGLYRKDMEELDEGTADDDFMQKWKDEQKAKKEQEMQIEREEAARIEKENEEKEKEAQQEAKEEPQEEQM</sequence>
<dbReference type="Gene3D" id="6.20.400.10">
    <property type="match status" value="1"/>
</dbReference>
<keyword evidence="6" id="KW-1133">Transmembrane helix</keyword>
<dbReference type="PROSITE" id="PS50103">
    <property type="entry name" value="ZF_C3H1"/>
    <property type="match status" value="1"/>
</dbReference>
<evidence type="ECO:0000256" key="1">
    <source>
        <dbReference type="ARBA" id="ARBA00022723"/>
    </source>
</evidence>
<dbReference type="InterPro" id="IPR032378">
    <property type="entry name" value="ZC3H15/TMA46_C"/>
</dbReference>